<comment type="cofactor">
    <cofactor evidence="1">
        <name>Zn(2+)</name>
        <dbReference type="ChEBI" id="CHEBI:29105"/>
    </cofactor>
</comment>
<comment type="caution">
    <text evidence="2">Lacks conserved residue(s) required for the propagation of feature annotation.</text>
</comment>
<dbReference type="EMBL" id="BPLQ01002454">
    <property type="protein sequence ID" value="GIX93097.1"/>
    <property type="molecule type" value="Genomic_DNA"/>
</dbReference>
<dbReference type="AlphaFoldDB" id="A0AAV4P795"/>
<reference evidence="4 5" key="1">
    <citation type="submission" date="2021-06" db="EMBL/GenBank/DDBJ databases">
        <title>Caerostris darwini draft genome.</title>
        <authorList>
            <person name="Kono N."/>
            <person name="Arakawa K."/>
        </authorList>
    </citation>
    <scope>NUCLEOTIDE SEQUENCE [LARGE SCALE GENOMIC DNA]</scope>
</reference>
<evidence type="ECO:0000256" key="2">
    <source>
        <dbReference type="PROSITE-ProRule" id="PRU01211"/>
    </source>
</evidence>
<keyword evidence="5" id="KW-1185">Reference proteome</keyword>
<dbReference type="SUPFAM" id="SSF55486">
    <property type="entry name" value="Metalloproteases ('zincins'), catalytic domain"/>
    <property type="match status" value="1"/>
</dbReference>
<name>A0AAV4P795_9ARAC</name>
<dbReference type="PANTHER" id="PTHR10127">
    <property type="entry name" value="DISCOIDIN, CUB, EGF, LAMININ , AND ZINC METALLOPROTEASE DOMAIN CONTAINING"/>
    <property type="match status" value="1"/>
</dbReference>
<dbReference type="Gene3D" id="3.40.390.10">
    <property type="entry name" value="Collagenase (Catalytic Domain)"/>
    <property type="match status" value="1"/>
</dbReference>
<evidence type="ECO:0000256" key="1">
    <source>
        <dbReference type="ARBA" id="ARBA00001947"/>
    </source>
</evidence>
<proteinExistence type="predicted"/>
<dbReference type="PANTHER" id="PTHR10127:SF814">
    <property type="entry name" value="MEPRIN A SUBUNIT BETA"/>
    <property type="match status" value="1"/>
</dbReference>
<dbReference type="GO" id="GO:0004222">
    <property type="term" value="F:metalloendopeptidase activity"/>
    <property type="evidence" value="ECO:0007669"/>
    <property type="project" value="InterPro"/>
</dbReference>
<sequence>MLFSIIISVITFLVKLFLRYRAPPILVGPVLDAEHRRIAHEAFYGNGNEMRIHPEHAGIKNPYFRWPGYPGGATIPYVIEDSADEVTDVIMDAIKQYHDNTCVRFVRRTNEKNYISIFKGQGFQQAACMLIHKEVAIVGIVREEENPQKSKPTFFFDNEEITRESL</sequence>
<comment type="caution">
    <text evidence="4">The sequence shown here is derived from an EMBL/GenBank/DDBJ whole genome shotgun (WGS) entry which is preliminary data.</text>
</comment>
<organism evidence="4 5">
    <name type="scientific">Caerostris darwini</name>
    <dbReference type="NCBI Taxonomy" id="1538125"/>
    <lineage>
        <taxon>Eukaryota</taxon>
        <taxon>Metazoa</taxon>
        <taxon>Ecdysozoa</taxon>
        <taxon>Arthropoda</taxon>
        <taxon>Chelicerata</taxon>
        <taxon>Arachnida</taxon>
        <taxon>Araneae</taxon>
        <taxon>Araneomorphae</taxon>
        <taxon>Entelegynae</taxon>
        <taxon>Araneoidea</taxon>
        <taxon>Araneidae</taxon>
        <taxon>Caerostris</taxon>
    </lineage>
</organism>
<evidence type="ECO:0000313" key="5">
    <source>
        <dbReference type="Proteomes" id="UP001054837"/>
    </source>
</evidence>
<dbReference type="PROSITE" id="PS51864">
    <property type="entry name" value="ASTACIN"/>
    <property type="match status" value="1"/>
</dbReference>
<dbReference type="InterPro" id="IPR024079">
    <property type="entry name" value="MetalloPept_cat_dom_sf"/>
</dbReference>
<feature type="domain" description="Peptidase M12A" evidence="3">
    <location>
        <begin position="57"/>
        <end position="122"/>
    </location>
</feature>
<gene>
    <name evidence="4" type="primary">VMPA_32</name>
    <name evidence="4" type="ORF">CDAR_57721</name>
</gene>
<evidence type="ECO:0000313" key="4">
    <source>
        <dbReference type="EMBL" id="GIX93097.1"/>
    </source>
</evidence>
<evidence type="ECO:0000259" key="3">
    <source>
        <dbReference type="PROSITE" id="PS51864"/>
    </source>
</evidence>
<dbReference type="Pfam" id="PF01400">
    <property type="entry name" value="Astacin"/>
    <property type="match status" value="1"/>
</dbReference>
<dbReference type="Proteomes" id="UP001054837">
    <property type="component" value="Unassembled WGS sequence"/>
</dbReference>
<protein>
    <submittedName>
        <fullName evidence="4">Metalloendopeptidase</fullName>
    </submittedName>
</protein>
<dbReference type="GO" id="GO:0006508">
    <property type="term" value="P:proteolysis"/>
    <property type="evidence" value="ECO:0007669"/>
    <property type="project" value="InterPro"/>
</dbReference>
<accession>A0AAV4P795</accession>
<dbReference type="InterPro" id="IPR001506">
    <property type="entry name" value="Peptidase_M12A"/>
</dbReference>